<evidence type="ECO:0000313" key="3">
    <source>
        <dbReference type="Proteomes" id="UP000272025"/>
    </source>
</evidence>
<feature type="region of interest" description="Disordered" evidence="1">
    <location>
        <begin position="386"/>
        <end position="415"/>
    </location>
</feature>
<proteinExistence type="predicted"/>
<dbReference type="AlphaFoldDB" id="A0A3N2PQ43"/>
<dbReference type="Gene3D" id="2.40.50.140">
    <property type="entry name" value="Nucleic acid-binding proteins"/>
    <property type="match status" value="1"/>
</dbReference>
<accession>A0A3N2PQ43</accession>
<sequence length="415" mass="45660">MSPKIILFAGAPDPNSIDWTSADLLTDFTAPISTFLGIPSLAHDHGPVKGTHASNYRSCSSTRKVSWRSLPLERPHLETGHSHLHALPNLFVTPNDVKFCSTASLSFSIESTRDDPEVQDGSVASQEQQRQTLLSRFYDHSLACHQDIASSQLPPASPSLDDTTKTTSLFRNSKSFSSIGEDHPSSLSSARPPLGNPSASTHLSDLEDIPSARHLLSLAPQTVTVNLIAGVISIAAPRTVVTRWGTRMSLVEVLLGDETRAGFAVTFWLPAAAPSADTAPVRQRTAEKQEPELLADGLSKLRTQDVVLLQNVALNVFRGRVYGQSLRKGLTKLYLLHRRRLDPGDEEGYYCARDFARARPDERGSHPQFEKTRRVRDWVLRFVRAGQTDTSGEKGPRTTAGKKRKGWEMPPDDTQ</sequence>
<dbReference type="RefSeq" id="XP_028464421.1">
    <property type="nucleotide sequence ID" value="XM_028612528.1"/>
</dbReference>
<evidence type="ECO:0008006" key="4">
    <source>
        <dbReference type="Google" id="ProtNLM"/>
    </source>
</evidence>
<evidence type="ECO:0000256" key="1">
    <source>
        <dbReference type="SAM" id="MobiDB-lite"/>
    </source>
</evidence>
<evidence type="ECO:0000313" key="2">
    <source>
        <dbReference type="EMBL" id="ROT36615.1"/>
    </source>
</evidence>
<organism evidence="2 3">
    <name type="scientific">Sodiomyces alkalinus (strain CBS 110278 / VKM F-3762 / F11)</name>
    <name type="common">Alkaliphilic filamentous fungus</name>
    <dbReference type="NCBI Taxonomy" id="1314773"/>
    <lineage>
        <taxon>Eukaryota</taxon>
        <taxon>Fungi</taxon>
        <taxon>Dikarya</taxon>
        <taxon>Ascomycota</taxon>
        <taxon>Pezizomycotina</taxon>
        <taxon>Sordariomycetes</taxon>
        <taxon>Hypocreomycetidae</taxon>
        <taxon>Glomerellales</taxon>
        <taxon>Plectosphaerellaceae</taxon>
        <taxon>Sodiomyces</taxon>
    </lineage>
</organism>
<dbReference type="GeneID" id="39581006"/>
<dbReference type="Proteomes" id="UP000272025">
    <property type="component" value="Unassembled WGS sequence"/>
</dbReference>
<reference evidence="2 3" key="1">
    <citation type="journal article" date="2018" name="Mol. Ecol.">
        <title>The obligate alkalophilic soda-lake fungus Sodiomyces alkalinus has shifted to a protein diet.</title>
        <authorList>
            <person name="Grum-Grzhimaylo A.A."/>
            <person name="Falkoski D.L."/>
            <person name="van den Heuvel J."/>
            <person name="Valero-Jimenez C.A."/>
            <person name="Min B."/>
            <person name="Choi I.G."/>
            <person name="Lipzen A."/>
            <person name="Daum C.G."/>
            <person name="Aanen D.K."/>
            <person name="Tsang A."/>
            <person name="Henrissat B."/>
            <person name="Bilanenko E.N."/>
            <person name="de Vries R.P."/>
            <person name="van Kan J.A.L."/>
            <person name="Grigoriev I.V."/>
            <person name="Debets A.J.M."/>
        </authorList>
    </citation>
    <scope>NUCLEOTIDE SEQUENCE [LARGE SCALE GENOMIC DNA]</scope>
    <source>
        <strain evidence="2 3">F11</strain>
    </source>
</reference>
<keyword evidence="3" id="KW-1185">Reference proteome</keyword>
<name>A0A3N2PQ43_SODAK</name>
<dbReference type="SUPFAM" id="SSF50249">
    <property type="entry name" value="Nucleic acid-binding proteins"/>
    <property type="match status" value="1"/>
</dbReference>
<dbReference type="InterPro" id="IPR012340">
    <property type="entry name" value="NA-bd_OB-fold"/>
</dbReference>
<feature type="region of interest" description="Disordered" evidence="1">
    <location>
        <begin position="175"/>
        <end position="203"/>
    </location>
</feature>
<gene>
    <name evidence="2" type="ORF">SODALDRAFT_335716</name>
</gene>
<dbReference type="OrthoDB" id="5378679at2759"/>
<protein>
    <recommendedName>
        <fullName evidence="4">Nucleic acid-binding protein</fullName>
    </recommendedName>
</protein>
<dbReference type="EMBL" id="ML119059">
    <property type="protein sequence ID" value="ROT36615.1"/>
    <property type="molecule type" value="Genomic_DNA"/>
</dbReference>